<dbReference type="Pfam" id="PF13966">
    <property type="entry name" value="zf-RVT"/>
    <property type="match status" value="1"/>
</dbReference>
<keyword evidence="4" id="KW-1185">Reference proteome</keyword>
<dbReference type="GO" id="GO:0004523">
    <property type="term" value="F:RNA-DNA hybrid ribonuclease activity"/>
    <property type="evidence" value="ECO:0007669"/>
    <property type="project" value="InterPro"/>
</dbReference>
<dbReference type="SUPFAM" id="SSF53098">
    <property type="entry name" value="Ribonuclease H-like"/>
    <property type="match status" value="1"/>
</dbReference>
<accession>A0A2Z6NUB1</accession>
<dbReference type="Pfam" id="PF13456">
    <property type="entry name" value="RVT_3"/>
    <property type="match status" value="1"/>
</dbReference>
<reference evidence="4" key="1">
    <citation type="journal article" date="2017" name="Front. Plant Sci.">
        <title>Climate Clever Clovers: New Paradigm to Reduce the Environmental Footprint of Ruminants by Breeding Low Methanogenic Forages Utilizing Haplotype Variation.</title>
        <authorList>
            <person name="Kaur P."/>
            <person name="Appels R."/>
            <person name="Bayer P.E."/>
            <person name="Keeble-Gagnere G."/>
            <person name="Wang J."/>
            <person name="Hirakawa H."/>
            <person name="Shirasawa K."/>
            <person name="Vercoe P."/>
            <person name="Stefanova K."/>
            <person name="Durmic Z."/>
            <person name="Nichols P."/>
            <person name="Revell C."/>
            <person name="Isobe S.N."/>
            <person name="Edwards D."/>
            <person name="Erskine W."/>
        </authorList>
    </citation>
    <scope>NUCLEOTIDE SEQUENCE [LARGE SCALE GENOMIC DNA]</scope>
    <source>
        <strain evidence="4">cv. Daliak</strain>
    </source>
</reference>
<sequence length="404" mass="46063">MNKACLLKLGWKLDNSIEEYWCSVLSGKYDGRWESVNGGGRASDSSLWRALNELKPILDKHSCWSVGDGRDINAWNDVWIEEGLCLQDQFYIPQHLNDMKVADLVTDDGQWNWSLLGSWIPSNLCQKIAAIYPPHMDNGRDERIGAGGSKNDFSIAVMYNTMCGFREEDVDPIWRRIWKIKVLERVRTFIWMVKHTRLLTNSLKSVMGLCHAMCSYCGDVEETTLHAMRDCPVAKDMLLQLILNECRGLFFMGELDAWIEYNLQNQNKELHDEEFVRPMRPVLHVLKLLKDYAQAMQNHVNGDIRGSIVALIGWVPPKENFVKLNTDGASKNNQVAGCGGVVRGTQSEWVGGFAMCVGRSRALVAEAWGVLEGLQYVWRAHNAGVGMLMKHIWELLDREWEVEV</sequence>
<dbReference type="Proteomes" id="UP000242715">
    <property type="component" value="Unassembled WGS sequence"/>
</dbReference>
<dbReference type="GO" id="GO:0003676">
    <property type="term" value="F:nucleic acid binding"/>
    <property type="evidence" value="ECO:0007669"/>
    <property type="project" value="InterPro"/>
</dbReference>
<dbReference type="InterPro" id="IPR002156">
    <property type="entry name" value="RNaseH_domain"/>
</dbReference>
<dbReference type="EMBL" id="DF974282">
    <property type="protein sequence ID" value="GAU47106.1"/>
    <property type="molecule type" value="Genomic_DNA"/>
</dbReference>
<dbReference type="OrthoDB" id="1435920at2759"/>
<protein>
    <recommendedName>
        <fullName evidence="5">Reverse transcriptase zinc-binding domain-containing protein</fullName>
    </recommendedName>
</protein>
<gene>
    <name evidence="3" type="ORF">TSUD_403390</name>
</gene>
<evidence type="ECO:0008006" key="5">
    <source>
        <dbReference type="Google" id="ProtNLM"/>
    </source>
</evidence>
<name>A0A2Z6NUB1_TRISU</name>
<dbReference type="CDD" id="cd06222">
    <property type="entry name" value="RNase_H_like"/>
    <property type="match status" value="1"/>
</dbReference>
<evidence type="ECO:0000313" key="3">
    <source>
        <dbReference type="EMBL" id="GAU47106.1"/>
    </source>
</evidence>
<feature type="domain" description="RNase H type-1" evidence="1">
    <location>
        <begin position="325"/>
        <end position="379"/>
    </location>
</feature>
<dbReference type="Gene3D" id="3.30.420.10">
    <property type="entry name" value="Ribonuclease H-like superfamily/Ribonuclease H"/>
    <property type="match status" value="1"/>
</dbReference>
<dbReference type="InterPro" id="IPR026960">
    <property type="entry name" value="RVT-Znf"/>
</dbReference>
<dbReference type="AlphaFoldDB" id="A0A2Z6NUB1"/>
<evidence type="ECO:0000313" key="4">
    <source>
        <dbReference type="Proteomes" id="UP000242715"/>
    </source>
</evidence>
<evidence type="ECO:0000259" key="1">
    <source>
        <dbReference type="Pfam" id="PF13456"/>
    </source>
</evidence>
<dbReference type="InterPro" id="IPR012337">
    <property type="entry name" value="RNaseH-like_sf"/>
</dbReference>
<feature type="domain" description="Reverse transcriptase zinc-binding" evidence="2">
    <location>
        <begin position="153"/>
        <end position="236"/>
    </location>
</feature>
<dbReference type="PANTHER" id="PTHR47723:SF19">
    <property type="entry name" value="POLYNUCLEOTIDYL TRANSFERASE, RIBONUCLEASE H-LIKE SUPERFAMILY PROTEIN"/>
    <property type="match status" value="1"/>
</dbReference>
<proteinExistence type="predicted"/>
<organism evidence="3 4">
    <name type="scientific">Trifolium subterraneum</name>
    <name type="common">Subterranean clover</name>
    <dbReference type="NCBI Taxonomy" id="3900"/>
    <lineage>
        <taxon>Eukaryota</taxon>
        <taxon>Viridiplantae</taxon>
        <taxon>Streptophyta</taxon>
        <taxon>Embryophyta</taxon>
        <taxon>Tracheophyta</taxon>
        <taxon>Spermatophyta</taxon>
        <taxon>Magnoliopsida</taxon>
        <taxon>eudicotyledons</taxon>
        <taxon>Gunneridae</taxon>
        <taxon>Pentapetalae</taxon>
        <taxon>rosids</taxon>
        <taxon>fabids</taxon>
        <taxon>Fabales</taxon>
        <taxon>Fabaceae</taxon>
        <taxon>Papilionoideae</taxon>
        <taxon>50 kb inversion clade</taxon>
        <taxon>NPAAA clade</taxon>
        <taxon>Hologalegina</taxon>
        <taxon>IRL clade</taxon>
        <taxon>Trifolieae</taxon>
        <taxon>Trifolium</taxon>
    </lineage>
</organism>
<dbReference type="InterPro" id="IPR053151">
    <property type="entry name" value="RNase_H-like"/>
</dbReference>
<dbReference type="InterPro" id="IPR036397">
    <property type="entry name" value="RNaseH_sf"/>
</dbReference>
<dbReference type="PANTHER" id="PTHR47723">
    <property type="entry name" value="OS05G0353850 PROTEIN"/>
    <property type="match status" value="1"/>
</dbReference>
<evidence type="ECO:0000259" key="2">
    <source>
        <dbReference type="Pfam" id="PF13966"/>
    </source>
</evidence>
<dbReference type="InterPro" id="IPR044730">
    <property type="entry name" value="RNase_H-like_dom_plant"/>
</dbReference>